<evidence type="ECO:0000256" key="1">
    <source>
        <dbReference type="SAM" id="MobiDB-lite"/>
    </source>
</evidence>
<dbReference type="STRING" id="2020962.A0A2N1JEY2"/>
<accession>A0A2N1JEY2</accession>
<dbReference type="OrthoDB" id="432953at2759"/>
<reference evidence="2 3" key="1">
    <citation type="submission" date="2017-10" db="EMBL/GenBank/DDBJ databases">
        <title>A novel species of cold-tolerant Malassezia isolated from bats.</title>
        <authorList>
            <person name="Lorch J.M."/>
            <person name="Palmer J.M."/>
            <person name="Vanderwolf K.J."/>
            <person name="Schmidt K.Z."/>
            <person name="Verant M.L."/>
            <person name="Weller T.J."/>
            <person name="Blehert D.S."/>
        </authorList>
    </citation>
    <scope>NUCLEOTIDE SEQUENCE [LARGE SCALE GENOMIC DNA]</scope>
    <source>
        <strain evidence="2 3">NWHC:44797-103</strain>
    </source>
</reference>
<dbReference type="PANTHER" id="PTHR21575:SF12">
    <property type="entry name" value="PROTEIN HID1"/>
    <property type="match status" value="1"/>
</dbReference>
<evidence type="ECO:0000313" key="3">
    <source>
        <dbReference type="Proteomes" id="UP000232875"/>
    </source>
</evidence>
<gene>
    <name evidence="2" type="ORF">MVES_000776</name>
</gene>
<proteinExistence type="predicted"/>
<feature type="compositionally biased region" description="Low complexity" evidence="1">
    <location>
        <begin position="718"/>
        <end position="728"/>
    </location>
</feature>
<evidence type="ECO:0000313" key="2">
    <source>
        <dbReference type="EMBL" id="PKI85111.1"/>
    </source>
</evidence>
<dbReference type="AlphaFoldDB" id="A0A2N1JEY2"/>
<organism evidence="2 3">
    <name type="scientific">Malassezia vespertilionis</name>
    <dbReference type="NCBI Taxonomy" id="2020962"/>
    <lineage>
        <taxon>Eukaryota</taxon>
        <taxon>Fungi</taxon>
        <taxon>Dikarya</taxon>
        <taxon>Basidiomycota</taxon>
        <taxon>Ustilaginomycotina</taxon>
        <taxon>Malasseziomycetes</taxon>
        <taxon>Malasseziales</taxon>
        <taxon>Malasseziaceae</taxon>
        <taxon>Malassezia</taxon>
    </lineage>
</organism>
<dbReference type="Proteomes" id="UP000232875">
    <property type="component" value="Unassembled WGS sequence"/>
</dbReference>
<protein>
    <submittedName>
        <fullName evidence="2">Uncharacterized protein</fullName>
    </submittedName>
</protein>
<keyword evidence="3" id="KW-1185">Reference proteome</keyword>
<dbReference type="GO" id="GO:0000138">
    <property type="term" value="C:Golgi trans cisterna"/>
    <property type="evidence" value="ECO:0007669"/>
    <property type="project" value="TreeGrafter"/>
</dbReference>
<sequence length="922" mass="102418">MGLWNRPAAQGETFPSSKEFGVPRMYLERHISSEDHRYWVQYTVAFQTERDVVAALTANDVHKTIENAPENLVTLIEVLTMHLESLINDPLFAPVPAHNPGGLSALFASTAQRSKPDTRNRTLEALNCCRVLTRVIPFVYESTPGPRKDSDIHDLELRALWTPLLRGSPEALSPPTTPSPKLGNETAQEEIRATSGQFILTDGDESMLSNADKTSGRKDAVLEDMPAPRSHSNASKSVMTGHALLNTVMELLFHAGFTLPWTPEQLSVDDDENVSRVHFTIWEAGIGCSVDLENTTSAHMERRTEVMRLLISMLSKPMYTTPALLMQTQFTALDFIACDLERPVVLSFLCSLLNTISNYRQADRWSLVGARDLVRDIHTSVCFQVLGALLSYEDSSMNQVKKNMFRHYVMKLYRVSDFAFLATGISKVFGECMSETRGAFELGDTMNGMFVKPGEEHASELLAVLWIQLKINADFHRFITRSRQLSLDIFSWLMFVALANKDAAATLSQAQLAIFLLQDLTADRMFCVHLTSVQSLADLTIPTRYLRLHGEVAMDVLIEGVFTLFTKSNGLMTPMYPFLLLILFNAAPFWRNLSVISAARLEILLRQLSSPRFLLAEAGNPRLLGILLNAFSQMLQHQFSNNANVVYALVRSASVIDRLKSFSLEEALENIYRVRQYAANVNPMPQSKPLPDPAASEESKAQEEDTPEKIAGTNSKLESSSAQAEQASPFERPDDQADTKNATAQAPQSPALSKAQLDQVARSVGRNGFVPTNEWVESWHASLHLSVLGKALDELVPRVNSFCTDPNVANSANADEKILAYLREQTLAGVLSPVEETQSQPFVWNNDSYLWLQNYIWGIVYLAGLPLGVWTGTHTKLFNVRFEEAAGTTGSRVLDAIVNLTSGLMATAAQDVEKVAEHNANT</sequence>
<dbReference type="GO" id="GO:0005797">
    <property type="term" value="C:Golgi medial cisterna"/>
    <property type="evidence" value="ECO:0007669"/>
    <property type="project" value="TreeGrafter"/>
</dbReference>
<name>A0A2N1JEY2_9BASI</name>
<dbReference type="PANTHER" id="PTHR21575">
    <property type="entry name" value="PROTEIN HID1"/>
    <property type="match status" value="1"/>
</dbReference>
<dbReference type="EMBL" id="KZ454988">
    <property type="protein sequence ID" value="PKI85111.1"/>
    <property type="molecule type" value="Genomic_DNA"/>
</dbReference>
<feature type="compositionally biased region" description="Polar residues" evidence="1">
    <location>
        <begin position="739"/>
        <end position="751"/>
    </location>
</feature>
<dbReference type="GO" id="GO:0016020">
    <property type="term" value="C:membrane"/>
    <property type="evidence" value="ECO:0007669"/>
    <property type="project" value="TreeGrafter"/>
</dbReference>
<dbReference type="Pfam" id="PF12722">
    <property type="entry name" value="Hid1"/>
    <property type="match status" value="2"/>
</dbReference>
<feature type="region of interest" description="Disordered" evidence="1">
    <location>
        <begin position="682"/>
        <end position="757"/>
    </location>
</feature>
<dbReference type="InterPro" id="IPR026705">
    <property type="entry name" value="Hid-1/Ecm30"/>
</dbReference>